<dbReference type="GO" id="GO:0006888">
    <property type="term" value="P:endoplasmic reticulum to Golgi vesicle-mediated transport"/>
    <property type="evidence" value="ECO:0007669"/>
    <property type="project" value="TreeGrafter"/>
</dbReference>
<dbReference type="NCBIfam" id="TIGR01444">
    <property type="entry name" value="fkbM_fam"/>
    <property type="match status" value="1"/>
</dbReference>
<dbReference type="PANTHER" id="PTHR34009">
    <property type="entry name" value="PROTEIN STAR"/>
    <property type="match status" value="1"/>
</dbReference>
<dbReference type="PATRIC" id="fig|1263870.3.peg.2960"/>
<accession>M5U2V5</accession>
<protein>
    <submittedName>
        <fullName evidence="2">Methyltransferase FkbM family</fullName>
    </submittedName>
</protein>
<dbReference type="AlphaFoldDB" id="M5U2V5"/>
<comment type="caution">
    <text evidence="2">The sequence shown here is derived from an EMBL/GenBank/DDBJ whole genome shotgun (WGS) entry which is preliminary data.</text>
</comment>
<dbReference type="Pfam" id="PF05050">
    <property type="entry name" value="Methyltransf_21"/>
    <property type="match status" value="1"/>
</dbReference>
<evidence type="ECO:0000259" key="1">
    <source>
        <dbReference type="Pfam" id="PF05050"/>
    </source>
</evidence>
<dbReference type="InterPro" id="IPR053202">
    <property type="entry name" value="EGF_Rcpt_Signaling_Reg"/>
</dbReference>
<organism evidence="2 3">
    <name type="scientific">Rhodopirellula sallentina SM41</name>
    <dbReference type="NCBI Taxonomy" id="1263870"/>
    <lineage>
        <taxon>Bacteria</taxon>
        <taxon>Pseudomonadati</taxon>
        <taxon>Planctomycetota</taxon>
        <taxon>Planctomycetia</taxon>
        <taxon>Pirellulales</taxon>
        <taxon>Pirellulaceae</taxon>
        <taxon>Rhodopirellula</taxon>
    </lineage>
</organism>
<dbReference type="PANTHER" id="PTHR34009:SF2">
    <property type="entry name" value="PROTEIN STAR"/>
    <property type="match status" value="1"/>
</dbReference>
<dbReference type="GO" id="GO:0008168">
    <property type="term" value="F:methyltransferase activity"/>
    <property type="evidence" value="ECO:0007669"/>
    <property type="project" value="UniProtKB-KW"/>
</dbReference>
<feature type="domain" description="Methyltransferase FkbM" evidence="1">
    <location>
        <begin position="81"/>
        <end position="246"/>
    </location>
</feature>
<dbReference type="SUPFAM" id="SSF53335">
    <property type="entry name" value="S-adenosyl-L-methionine-dependent methyltransferases"/>
    <property type="match status" value="1"/>
</dbReference>
<keyword evidence="3" id="KW-1185">Reference proteome</keyword>
<keyword evidence="2" id="KW-0808">Transferase</keyword>
<sequence>MDAKGISMARFRKIRRRLFPGFPSGTDVKQMRARALRRIGLSRCRVPKLLVDQPDLLYGSILPMAIAEHVIQTGHLTFLQIGAFDGNQNDDLKHVLNRFPVKGVLVEPQPNVYRRLQALHGDNRDLTLVNAAIDKVCGVRPFYMLEGGDLECASFDRNHLIKHGVAPKQIYSQEVPCKTVHQVLEDAGLDSVDLLQIDAEGYDYEIIKTIDFERLTPAMLRFEYRHLSSADIDECLEMLSSHGYRFIVEELDLIAIHTNAVATHEEVIGRNRAA</sequence>
<name>M5U2V5_9BACT</name>
<dbReference type="GO" id="GO:0016197">
    <property type="term" value="P:endosomal transport"/>
    <property type="evidence" value="ECO:0007669"/>
    <property type="project" value="TreeGrafter"/>
</dbReference>
<dbReference type="GO" id="GO:0005886">
    <property type="term" value="C:plasma membrane"/>
    <property type="evidence" value="ECO:0007669"/>
    <property type="project" value="TreeGrafter"/>
</dbReference>
<dbReference type="GO" id="GO:0032259">
    <property type="term" value="P:methylation"/>
    <property type="evidence" value="ECO:0007669"/>
    <property type="project" value="UniProtKB-KW"/>
</dbReference>
<evidence type="ECO:0000313" key="2">
    <source>
        <dbReference type="EMBL" id="EMI55770.1"/>
    </source>
</evidence>
<reference evidence="2 3" key="1">
    <citation type="journal article" date="2013" name="Mar. Genomics">
        <title>Expression of sulfatases in Rhodopirellula baltica and the diversity of sulfatases in the genus Rhodopirellula.</title>
        <authorList>
            <person name="Wegner C.E."/>
            <person name="Richter-Heitmann T."/>
            <person name="Klindworth A."/>
            <person name="Klockow C."/>
            <person name="Richter M."/>
            <person name="Achstetter T."/>
            <person name="Glockner F.O."/>
            <person name="Harder J."/>
        </authorList>
    </citation>
    <scope>NUCLEOTIDE SEQUENCE [LARGE SCALE GENOMIC DNA]</scope>
    <source>
        <strain evidence="2 3">SM41</strain>
    </source>
</reference>
<dbReference type="Gene3D" id="3.40.50.150">
    <property type="entry name" value="Vaccinia Virus protein VP39"/>
    <property type="match status" value="1"/>
</dbReference>
<dbReference type="InterPro" id="IPR006342">
    <property type="entry name" value="FkbM_mtfrase"/>
</dbReference>
<keyword evidence="2" id="KW-0489">Methyltransferase</keyword>
<evidence type="ECO:0000313" key="3">
    <source>
        <dbReference type="Proteomes" id="UP000011885"/>
    </source>
</evidence>
<proteinExistence type="predicted"/>
<dbReference type="EMBL" id="ANOH01000197">
    <property type="protein sequence ID" value="EMI55770.1"/>
    <property type="molecule type" value="Genomic_DNA"/>
</dbReference>
<dbReference type="InterPro" id="IPR029063">
    <property type="entry name" value="SAM-dependent_MTases_sf"/>
</dbReference>
<dbReference type="Proteomes" id="UP000011885">
    <property type="component" value="Unassembled WGS sequence"/>
</dbReference>
<gene>
    <name evidence="2" type="ORF">RSSM_02786</name>
</gene>
<dbReference type="GO" id="GO:0005737">
    <property type="term" value="C:cytoplasm"/>
    <property type="evidence" value="ECO:0007669"/>
    <property type="project" value="GOC"/>
</dbReference>